<dbReference type="Proteomes" id="UP000003288">
    <property type="component" value="Unassembled WGS sequence"/>
</dbReference>
<name>A0AAI9F216_9BACT</name>
<evidence type="ECO:0000313" key="4">
    <source>
        <dbReference type="Proteomes" id="UP000003288"/>
    </source>
</evidence>
<organism evidence="3 4">
    <name type="scientific">Caminibacter mediatlanticus TB-2</name>
    <dbReference type="NCBI Taxonomy" id="391592"/>
    <lineage>
        <taxon>Bacteria</taxon>
        <taxon>Pseudomonadati</taxon>
        <taxon>Campylobacterota</taxon>
        <taxon>Epsilonproteobacteria</taxon>
        <taxon>Nautiliales</taxon>
        <taxon>Nautiliaceae</taxon>
        <taxon>Caminibacter</taxon>
    </lineage>
</organism>
<comment type="caution">
    <text evidence="3">The sequence shown here is derived from an EMBL/GenBank/DDBJ whole genome shotgun (WGS) entry which is preliminary data.</text>
</comment>
<evidence type="ECO:0000313" key="3">
    <source>
        <dbReference type="EMBL" id="EDM23328.1"/>
    </source>
</evidence>
<dbReference type="PANTHER" id="PTHR35561:SF1">
    <property type="entry name" value="RNA 2',3'-CYCLIC PHOSPHODIESTERASE"/>
    <property type="match status" value="1"/>
</dbReference>
<feature type="domain" description="Phosphoesterase HXTX" evidence="2">
    <location>
        <begin position="88"/>
        <end position="150"/>
    </location>
</feature>
<accession>A0AAI9F216</accession>
<dbReference type="Gene3D" id="3.90.1140.10">
    <property type="entry name" value="Cyclic phosphodiesterase"/>
    <property type="match status" value="1"/>
</dbReference>
<dbReference type="Pfam" id="PF02834">
    <property type="entry name" value="LigT_PEase"/>
    <property type="match status" value="1"/>
</dbReference>
<dbReference type="GO" id="GO:0008664">
    <property type="term" value="F:RNA 2',3'-cyclic 3'-phosphodiesterase activity"/>
    <property type="evidence" value="ECO:0007669"/>
    <property type="project" value="InterPro"/>
</dbReference>
<dbReference type="EMBL" id="ABCJ01000006">
    <property type="protein sequence ID" value="EDM23328.1"/>
    <property type="molecule type" value="Genomic_DNA"/>
</dbReference>
<dbReference type="AlphaFoldDB" id="A0AAI9F216"/>
<dbReference type="RefSeq" id="WP_007474790.1">
    <property type="nucleotide sequence ID" value="NZ_ABCJ01000006.1"/>
</dbReference>
<evidence type="ECO:0000256" key="1">
    <source>
        <dbReference type="ARBA" id="ARBA00022801"/>
    </source>
</evidence>
<dbReference type="SUPFAM" id="SSF55144">
    <property type="entry name" value="LigT-like"/>
    <property type="match status" value="1"/>
</dbReference>
<sequence>MRLFIATPITLPFYSLIKNDLKRYIEGKWVEGWNLHITHKFIGEDEPDKYKIDLKIPNEKIKVKGIGLFNNKVLYLKADSLNIKSINEQINNKFNLKKEDFRPHITLCRIKNIKDKKFYDEIKKWENKEYEVPFDVFLYKSILTKKGPIYEKIYQYKSSSS</sequence>
<keyword evidence="1" id="KW-0378">Hydrolase</keyword>
<dbReference type="InterPro" id="IPR004175">
    <property type="entry name" value="RNA_CPDase"/>
</dbReference>
<gene>
    <name evidence="3" type="ORF">CMTB2_08690</name>
</gene>
<evidence type="ECO:0000259" key="2">
    <source>
        <dbReference type="Pfam" id="PF02834"/>
    </source>
</evidence>
<dbReference type="PANTHER" id="PTHR35561">
    <property type="entry name" value="RNA 2',3'-CYCLIC PHOSPHODIESTERASE"/>
    <property type="match status" value="1"/>
</dbReference>
<dbReference type="NCBIfam" id="TIGR02258">
    <property type="entry name" value="2_5_ligase"/>
    <property type="match status" value="1"/>
</dbReference>
<dbReference type="InterPro" id="IPR014051">
    <property type="entry name" value="Phosphoesterase_HXTX"/>
</dbReference>
<protein>
    <recommendedName>
        <fullName evidence="2">Phosphoesterase HXTX domain-containing protein</fullName>
    </recommendedName>
</protein>
<proteinExistence type="predicted"/>
<dbReference type="InterPro" id="IPR009097">
    <property type="entry name" value="Cyclic_Pdiesterase"/>
</dbReference>
<reference evidence="3 4" key="1">
    <citation type="journal article" date="2011" name="Stand. Genomic Sci.">
        <title>Draft genome sequence of Caminibacter mediatlanticus strain TB-2, an epsilonproteobacterium isolated from a deep-sea hydrothermal vent.</title>
        <authorList>
            <person name="Giovannelli D."/>
            <person name="Ferriera S."/>
            <person name="Johnson J."/>
            <person name="Kravitz S."/>
            <person name="Perez-Rodriguez I."/>
            <person name="Ricci J."/>
            <person name="O'Brien C."/>
            <person name="Voordeckers J.W."/>
            <person name="Bini E."/>
            <person name="Vetriani C."/>
        </authorList>
    </citation>
    <scope>NUCLEOTIDE SEQUENCE [LARGE SCALE GENOMIC DNA]</scope>
    <source>
        <strain evidence="3 4">TB-2</strain>
    </source>
</reference>
<dbReference type="GO" id="GO:0004113">
    <property type="term" value="F:2',3'-cyclic-nucleotide 3'-phosphodiesterase activity"/>
    <property type="evidence" value="ECO:0007669"/>
    <property type="project" value="InterPro"/>
</dbReference>